<feature type="region of interest" description="Disordered" evidence="1">
    <location>
        <begin position="1"/>
        <end position="47"/>
    </location>
</feature>
<name>A0A5M3YUV8_ASPTE</name>
<feature type="compositionally biased region" description="Basic and acidic residues" evidence="1">
    <location>
        <begin position="29"/>
        <end position="47"/>
    </location>
</feature>
<accession>A0A5M3YUV8</accession>
<proteinExistence type="predicted"/>
<gene>
    <name evidence="2" type="ORF">ATEIFO6365_0003084600</name>
</gene>
<dbReference type="InterPro" id="IPR046347">
    <property type="entry name" value="bZIP_sf"/>
</dbReference>
<feature type="compositionally biased region" description="Low complexity" evidence="1">
    <location>
        <begin position="209"/>
        <end position="223"/>
    </location>
</feature>
<evidence type="ECO:0000313" key="2">
    <source>
        <dbReference type="EMBL" id="GFF14778.1"/>
    </source>
</evidence>
<dbReference type="AlphaFoldDB" id="A0A5M3YUV8"/>
<dbReference type="Proteomes" id="UP000452235">
    <property type="component" value="Unassembled WGS sequence"/>
</dbReference>
<organism evidence="2 3">
    <name type="scientific">Aspergillus terreus</name>
    <dbReference type="NCBI Taxonomy" id="33178"/>
    <lineage>
        <taxon>Eukaryota</taxon>
        <taxon>Fungi</taxon>
        <taxon>Dikarya</taxon>
        <taxon>Ascomycota</taxon>
        <taxon>Pezizomycotina</taxon>
        <taxon>Eurotiomycetes</taxon>
        <taxon>Eurotiomycetidae</taxon>
        <taxon>Eurotiales</taxon>
        <taxon>Aspergillaceae</taxon>
        <taxon>Aspergillus</taxon>
        <taxon>Aspergillus subgen. Circumdati</taxon>
    </lineage>
</organism>
<dbReference type="CDD" id="cd14688">
    <property type="entry name" value="bZIP_YAP"/>
    <property type="match status" value="1"/>
</dbReference>
<evidence type="ECO:0000256" key="1">
    <source>
        <dbReference type="SAM" id="MobiDB-lite"/>
    </source>
</evidence>
<feature type="region of interest" description="Disordered" evidence="1">
    <location>
        <begin position="206"/>
        <end position="227"/>
    </location>
</feature>
<comment type="caution">
    <text evidence="2">The sequence shown here is derived from an EMBL/GenBank/DDBJ whole genome shotgun (WGS) entry which is preliminary data.</text>
</comment>
<dbReference type="VEuPathDB" id="FungiDB:ATEG_00863"/>
<reference evidence="2 3" key="1">
    <citation type="submission" date="2020-01" db="EMBL/GenBank/DDBJ databases">
        <title>Aspergillus terreus IFO 6365 whole genome shotgun sequence.</title>
        <authorList>
            <person name="Kanamasa S."/>
            <person name="Takahashi H."/>
        </authorList>
    </citation>
    <scope>NUCLEOTIDE SEQUENCE [LARGE SCALE GENOMIC DNA]</scope>
    <source>
        <strain evidence="2 3">IFO 6365</strain>
    </source>
</reference>
<feature type="region of interest" description="Disordered" evidence="1">
    <location>
        <begin position="101"/>
        <end position="125"/>
    </location>
</feature>
<sequence>MSPQPESSQPKKRESRAGTRKVTSLSAEQLERKRANDREAQRTIRQRTKEHIERLEHQVAELKAKGEQYDDVVRRNAVLENEIRALRHQLALLSGRPDYGQMGDSQYPDPISMHPASRAPSALSSSSQVSVAPDWAPYSSTRSSSLCDSSDADYSTRAEPYVLEGQIRTQNPIPLATPQVEFHGTLYTPSDSSQGHGEEIPHQQAVGFVPIPRSTSVPTVPSPANREPRAYAVLPNNQQYQQHTGQPPQTYHWVPRP</sequence>
<dbReference type="OrthoDB" id="3535998at2759"/>
<dbReference type="EMBL" id="BLJY01000003">
    <property type="protein sequence ID" value="GFF14778.1"/>
    <property type="molecule type" value="Genomic_DNA"/>
</dbReference>
<dbReference type="GO" id="GO:0003700">
    <property type="term" value="F:DNA-binding transcription factor activity"/>
    <property type="evidence" value="ECO:0007669"/>
    <property type="project" value="InterPro"/>
</dbReference>
<dbReference type="PANTHER" id="PTHR37012">
    <property type="entry name" value="B-ZIP TRANSCRIPTION FACTOR (EUROFUNG)-RELATED"/>
    <property type="match status" value="1"/>
</dbReference>
<keyword evidence="3" id="KW-1185">Reference proteome</keyword>
<feature type="compositionally biased region" description="Low complexity" evidence="1">
    <location>
        <begin position="115"/>
        <end position="125"/>
    </location>
</feature>
<protein>
    <submittedName>
        <fullName evidence="2">BZIP transcription factor</fullName>
    </submittedName>
</protein>
<evidence type="ECO:0000313" key="3">
    <source>
        <dbReference type="Proteomes" id="UP000452235"/>
    </source>
</evidence>
<dbReference type="FunFam" id="1.20.5.170:FF:000093">
    <property type="entry name" value="BZIP transcription factor (Eurofung)"/>
    <property type="match status" value="1"/>
</dbReference>
<dbReference type="SUPFAM" id="SSF57959">
    <property type="entry name" value="Leucine zipper domain"/>
    <property type="match status" value="1"/>
</dbReference>
<dbReference type="Gene3D" id="1.20.5.170">
    <property type="match status" value="1"/>
</dbReference>